<comment type="subunit">
    <text evidence="2 11">Homodimer.</text>
</comment>
<gene>
    <name evidence="11" type="primary">proS</name>
    <name evidence="13" type="ORF">DSM02_3601</name>
</gene>
<proteinExistence type="inferred from homology"/>
<evidence type="ECO:0000256" key="8">
    <source>
        <dbReference type="ARBA" id="ARBA00023146"/>
    </source>
</evidence>
<dbReference type="GO" id="GO:0005737">
    <property type="term" value="C:cytoplasm"/>
    <property type="evidence" value="ECO:0007669"/>
    <property type="project" value="UniProtKB-SubCell"/>
</dbReference>
<evidence type="ECO:0000256" key="2">
    <source>
        <dbReference type="ARBA" id="ARBA00011738"/>
    </source>
</evidence>
<keyword evidence="8 11" id="KW-0030">Aminoacyl-tRNA synthetase</keyword>
<dbReference type="CDD" id="cd00862">
    <property type="entry name" value="ProRS_anticodon_zinc"/>
    <property type="match status" value="1"/>
</dbReference>
<evidence type="ECO:0000256" key="11">
    <source>
        <dbReference type="HAMAP-Rule" id="MF_01571"/>
    </source>
</evidence>
<keyword evidence="7 11" id="KW-0648">Protein biosynthesis</keyword>
<evidence type="ECO:0000256" key="10">
    <source>
        <dbReference type="ARBA" id="ARBA00060806"/>
    </source>
</evidence>
<dbReference type="AlphaFoldDB" id="A0A4V1KPB2"/>
<dbReference type="FunFam" id="3.30.930.10:FF:000023">
    <property type="entry name" value="Proline--tRNA ligase"/>
    <property type="match status" value="1"/>
</dbReference>
<evidence type="ECO:0000313" key="14">
    <source>
        <dbReference type="Proteomes" id="UP000289859"/>
    </source>
</evidence>
<dbReference type="GO" id="GO:0005524">
    <property type="term" value="F:ATP binding"/>
    <property type="evidence" value="ECO:0007669"/>
    <property type="project" value="UniProtKB-UniRule"/>
</dbReference>
<dbReference type="SUPFAM" id="SSF52954">
    <property type="entry name" value="Class II aaRS ABD-related"/>
    <property type="match status" value="1"/>
</dbReference>
<dbReference type="SUPFAM" id="SSF55681">
    <property type="entry name" value="Class II aaRS and biotin synthetases"/>
    <property type="match status" value="1"/>
</dbReference>
<comment type="catalytic activity">
    <reaction evidence="9 11">
        <text>tRNA(Pro) + L-proline + ATP = L-prolyl-tRNA(Pro) + AMP + diphosphate</text>
        <dbReference type="Rhea" id="RHEA:14305"/>
        <dbReference type="Rhea" id="RHEA-COMP:9700"/>
        <dbReference type="Rhea" id="RHEA-COMP:9702"/>
        <dbReference type="ChEBI" id="CHEBI:30616"/>
        <dbReference type="ChEBI" id="CHEBI:33019"/>
        <dbReference type="ChEBI" id="CHEBI:60039"/>
        <dbReference type="ChEBI" id="CHEBI:78442"/>
        <dbReference type="ChEBI" id="CHEBI:78532"/>
        <dbReference type="ChEBI" id="CHEBI:456215"/>
        <dbReference type="EC" id="6.1.1.15"/>
    </reaction>
</comment>
<evidence type="ECO:0000256" key="3">
    <source>
        <dbReference type="ARBA" id="ARBA00022490"/>
    </source>
</evidence>
<dbReference type="Gene3D" id="3.30.110.30">
    <property type="entry name" value="C-terminal domain of ProRS"/>
    <property type="match status" value="1"/>
</dbReference>
<dbReference type="EC" id="6.1.1.15" evidence="11"/>
<dbReference type="SUPFAM" id="SSF64586">
    <property type="entry name" value="C-terminal domain of ProRS"/>
    <property type="match status" value="1"/>
</dbReference>
<dbReference type="InterPro" id="IPR002314">
    <property type="entry name" value="aa-tRNA-synt_IIb"/>
</dbReference>
<keyword evidence="5 11" id="KW-0547">Nucleotide-binding</keyword>
<organism evidence="13 14">
    <name type="scientific">Leeuwenhoekiella polynyae</name>
    <dbReference type="NCBI Taxonomy" id="1550906"/>
    <lineage>
        <taxon>Bacteria</taxon>
        <taxon>Pseudomonadati</taxon>
        <taxon>Bacteroidota</taxon>
        <taxon>Flavobacteriia</taxon>
        <taxon>Flavobacteriales</taxon>
        <taxon>Flavobacteriaceae</taxon>
        <taxon>Leeuwenhoekiella</taxon>
    </lineage>
</organism>
<dbReference type="Gene3D" id="3.30.930.10">
    <property type="entry name" value="Bira Bifunctional Protein, Domain 2"/>
    <property type="match status" value="1"/>
</dbReference>
<evidence type="ECO:0000256" key="7">
    <source>
        <dbReference type="ARBA" id="ARBA00022917"/>
    </source>
</evidence>
<dbReference type="InterPro" id="IPR016061">
    <property type="entry name" value="Pro-tRNA_ligase_II_C"/>
</dbReference>
<evidence type="ECO:0000256" key="9">
    <source>
        <dbReference type="ARBA" id="ARBA00047671"/>
    </source>
</evidence>
<dbReference type="Pfam" id="PF00587">
    <property type="entry name" value="tRNA-synt_2b"/>
    <property type="match status" value="1"/>
</dbReference>
<dbReference type="InterPro" id="IPR004154">
    <property type="entry name" value="Anticodon-bd"/>
</dbReference>
<dbReference type="GO" id="GO:0017101">
    <property type="term" value="C:aminoacyl-tRNA synthetase multienzyme complex"/>
    <property type="evidence" value="ECO:0007669"/>
    <property type="project" value="TreeGrafter"/>
</dbReference>
<dbReference type="HAMAP" id="MF_01571">
    <property type="entry name" value="Pro_tRNA_synth_type3"/>
    <property type="match status" value="1"/>
</dbReference>
<dbReference type="InterPro" id="IPR036621">
    <property type="entry name" value="Anticodon-bd_dom_sf"/>
</dbReference>
<dbReference type="InterPro" id="IPR017449">
    <property type="entry name" value="Pro-tRNA_synth_II"/>
</dbReference>
<reference evidence="13 14" key="1">
    <citation type="submission" date="2018-07" db="EMBL/GenBank/DDBJ databases">
        <title>Leeuwenhoekiella genomics.</title>
        <authorList>
            <person name="Tahon G."/>
            <person name="Willems A."/>
        </authorList>
    </citation>
    <scope>NUCLEOTIDE SEQUENCE [LARGE SCALE GENOMIC DNA]</scope>
    <source>
        <strain evidence="13 14">LMG 29608</strain>
    </source>
</reference>
<dbReference type="Pfam" id="PF03129">
    <property type="entry name" value="HGTP_anticodon"/>
    <property type="match status" value="1"/>
</dbReference>
<dbReference type="Proteomes" id="UP000289859">
    <property type="component" value="Unassembled WGS sequence"/>
</dbReference>
<dbReference type="FunFam" id="3.40.50.800:FF:000005">
    <property type="entry name" value="bifunctional glutamate/proline--tRNA ligase"/>
    <property type="match status" value="1"/>
</dbReference>
<dbReference type="InterPro" id="IPR006195">
    <property type="entry name" value="aa-tRNA-synth_II"/>
</dbReference>
<comment type="similarity">
    <text evidence="10 11">Belongs to the class-II aminoacyl-tRNA synthetase family. ProS type 3 subfamily.</text>
</comment>
<evidence type="ECO:0000256" key="6">
    <source>
        <dbReference type="ARBA" id="ARBA00022840"/>
    </source>
</evidence>
<dbReference type="Pfam" id="PF09180">
    <property type="entry name" value="ProRS-C_1"/>
    <property type="match status" value="1"/>
</dbReference>
<comment type="function">
    <text evidence="11">Catalyzes the attachment of proline to tRNA(Pro) in a two-step reaction: proline is first activated by ATP to form Pro-AMP and then transferred to the acceptor end of tRNA(Pro).</text>
</comment>
<evidence type="ECO:0000256" key="1">
    <source>
        <dbReference type="ARBA" id="ARBA00004496"/>
    </source>
</evidence>
<comment type="subcellular location">
    <subcellularLocation>
        <location evidence="1 11">Cytoplasm</location>
    </subcellularLocation>
</comment>
<sequence length="490" mass="56326">MGKNLTTRAEDYSKWYNELVVKADLAENSGVRGCMVIKPYGYAIWEKMQAELDRMFKDTGHENAYFPLFIPKSYFSKEASHVDGFAKECAVVTHYRLKNDEDGSIIVDPDAKLEEELIVRPTSETIIWDTYRKWIQSYRDLPIKVNQWANVVRWEMRTRLFLRTAEFLWQEGHTAHATQEEALEEAQQMMRVYADFAENFMGMPVIRGTKTESERFAGALETYCIEALMQDGKALQAGTSHFLGQNFAKAFDVKFATKEGSQEHVWATSWGVSTRLMGALVMTHSDDNGLVLPPKLAPIQVVIVPIYRGEEQLDAISQVAKELKRELQLLGVSVKFDDRDTHKPGWKFNEYELKGVPLRIAIGPRDLEKRTVELARRDTLTKETVSKDDIVARVQDLLVEMQRALYDKAKNFRDTHITEVETYDEFKNILENKTGFVSAFWDGSKETEERIKTETKATIRCIPLNYKEEVGVCIYSGEPAKMRVLFAKAY</sequence>
<comment type="caution">
    <text evidence="13">The sequence shown here is derived from an EMBL/GenBank/DDBJ whole genome shotgun (WGS) entry which is preliminary data.</text>
</comment>
<dbReference type="GO" id="GO:0006433">
    <property type="term" value="P:prolyl-tRNA aminoacylation"/>
    <property type="evidence" value="ECO:0007669"/>
    <property type="project" value="UniProtKB-UniRule"/>
</dbReference>
<evidence type="ECO:0000259" key="12">
    <source>
        <dbReference type="PROSITE" id="PS50862"/>
    </source>
</evidence>
<dbReference type="OrthoDB" id="9809052at2"/>
<dbReference type="InterPro" id="IPR033721">
    <property type="entry name" value="ProRS_core_arch_euk"/>
</dbReference>
<keyword evidence="14" id="KW-1185">Reference proteome</keyword>
<dbReference type="PANTHER" id="PTHR43382">
    <property type="entry name" value="PROLYL-TRNA SYNTHETASE"/>
    <property type="match status" value="1"/>
</dbReference>
<dbReference type="PANTHER" id="PTHR43382:SF2">
    <property type="entry name" value="BIFUNCTIONAL GLUTAMATE_PROLINE--TRNA LIGASE"/>
    <property type="match status" value="1"/>
</dbReference>
<dbReference type="SMART" id="SM00946">
    <property type="entry name" value="ProRS-C_1"/>
    <property type="match status" value="1"/>
</dbReference>
<dbReference type="InterPro" id="IPR004499">
    <property type="entry name" value="Pro-tRNA-ligase_IIa_arc-type"/>
</dbReference>
<name>A0A4V1KPB2_9FLAO</name>
<evidence type="ECO:0000313" key="13">
    <source>
        <dbReference type="EMBL" id="RXG14467.1"/>
    </source>
</evidence>
<protein>
    <recommendedName>
        <fullName evidence="11">Proline--tRNA ligase</fullName>
        <ecNumber evidence="11">6.1.1.15</ecNumber>
    </recommendedName>
    <alternativeName>
        <fullName evidence="11">Prolyl-tRNA synthetase</fullName>
        <shortName evidence="11">ProRS</shortName>
    </alternativeName>
</protein>
<evidence type="ECO:0000256" key="5">
    <source>
        <dbReference type="ARBA" id="ARBA00022741"/>
    </source>
</evidence>
<dbReference type="InterPro" id="IPR045864">
    <property type="entry name" value="aa-tRNA-synth_II/BPL/LPL"/>
</dbReference>
<keyword evidence="3 11" id="KW-0963">Cytoplasm</keyword>
<feature type="domain" description="Aminoacyl-transfer RNA synthetases class-II family profile" evidence="12">
    <location>
        <begin position="27"/>
        <end position="293"/>
    </location>
</feature>
<dbReference type="CDD" id="cd00778">
    <property type="entry name" value="ProRS_core_arch_euk"/>
    <property type="match status" value="1"/>
</dbReference>
<dbReference type="EMBL" id="QOVK01000023">
    <property type="protein sequence ID" value="RXG14467.1"/>
    <property type="molecule type" value="Genomic_DNA"/>
</dbReference>
<keyword evidence="4 11" id="KW-0436">Ligase</keyword>
<comment type="domain">
    <text evidence="11">Consists of three domains: the N-terminal catalytic domain, the anticodon-binding domain and the C-terminal extension.</text>
</comment>
<evidence type="ECO:0000256" key="4">
    <source>
        <dbReference type="ARBA" id="ARBA00022598"/>
    </source>
</evidence>
<dbReference type="NCBIfam" id="TIGR00408">
    <property type="entry name" value="proS_fam_I"/>
    <property type="match status" value="1"/>
</dbReference>
<dbReference type="GO" id="GO:0004827">
    <property type="term" value="F:proline-tRNA ligase activity"/>
    <property type="evidence" value="ECO:0007669"/>
    <property type="project" value="UniProtKB-UniRule"/>
</dbReference>
<dbReference type="PROSITE" id="PS50862">
    <property type="entry name" value="AA_TRNA_LIGASE_II"/>
    <property type="match status" value="1"/>
</dbReference>
<dbReference type="Gene3D" id="3.40.50.800">
    <property type="entry name" value="Anticodon-binding domain"/>
    <property type="match status" value="1"/>
</dbReference>
<dbReference type="RefSeq" id="WP_128766831.1">
    <property type="nucleotide sequence ID" value="NZ_JBHUOO010000023.1"/>
</dbReference>
<keyword evidence="6 11" id="KW-0067">ATP-binding</keyword>
<accession>A0A4V1KPB2</accession>